<gene>
    <name evidence="2" type="ORF">F1609_26745</name>
</gene>
<evidence type="ECO:0000313" key="2">
    <source>
        <dbReference type="EMBL" id="NHZ43736.1"/>
    </source>
</evidence>
<proteinExistence type="predicted"/>
<keyword evidence="3" id="KW-1185">Reference proteome</keyword>
<comment type="caution">
    <text evidence="2">The sequence shown here is derived from an EMBL/GenBank/DDBJ whole genome shotgun (WGS) entry which is preliminary data.</text>
</comment>
<feature type="region of interest" description="Disordered" evidence="1">
    <location>
        <begin position="81"/>
        <end position="104"/>
    </location>
</feature>
<dbReference type="Proteomes" id="UP000819052">
    <property type="component" value="Unassembled WGS sequence"/>
</dbReference>
<dbReference type="RefSeq" id="WP_167079792.1">
    <property type="nucleotide sequence ID" value="NZ_VVIW01000023.1"/>
</dbReference>
<dbReference type="EMBL" id="VVIW01000023">
    <property type="protein sequence ID" value="NHZ43736.1"/>
    <property type="molecule type" value="Genomic_DNA"/>
</dbReference>
<name>A0ABX0M979_9BURK</name>
<evidence type="ECO:0008006" key="4">
    <source>
        <dbReference type="Google" id="ProtNLM"/>
    </source>
</evidence>
<organism evidence="2 3">
    <name type="scientific">Massilia aquatica</name>
    <dbReference type="NCBI Taxonomy" id="2609000"/>
    <lineage>
        <taxon>Bacteria</taxon>
        <taxon>Pseudomonadati</taxon>
        <taxon>Pseudomonadota</taxon>
        <taxon>Betaproteobacteria</taxon>
        <taxon>Burkholderiales</taxon>
        <taxon>Oxalobacteraceae</taxon>
        <taxon>Telluria group</taxon>
        <taxon>Massilia</taxon>
    </lineage>
</organism>
<evidence type="ECO:0000313" key="3">
    <source>
        <dbReference type="Proteomes" id="UP000819052"/>
    </source>
</evidence>
<sequence>MDVHNDIVVVNTKVASAVQPSPGDWASGFGHELLHEWQWESQQMRDIAKPEVDAYQWQIENKGKFGEQKVFSDDALKKSLDNYKKGKHPSVVPSNRTHPPTGKK</sequence>
<evidence type="ECO:0000256" key="1">
    <source>
        <dbReference type="SAM" id="MobiDB-lite"/>
    </source>
</evidence>
<reference evidence="2 3" key="1">
    <citation type="submission" date="2019-09" db="EMBL/GenBank/DDBJ databases">
        <title>Taxonomy of Antarctic Massilia spp.: description of Massilia rubra sp. nov., Massilia aquatica sp. nov., Massilia mucilaginosa sp. nov., Massilia frigida sp. nov. isolated from streams, lakes and regoliths.</title>
        <authorList>
            <person name="Holochova P."/>
            <person name="Sedlacek I."/>
            <person name="Kralova S."/>
            <person name="Maslanova I."/>
            <person name="Busse H.-J."/>
            <person name="Stankova E."/>
            <person name="Vrbovska V."/>
            <person name="Kovarovic V."/>
            <person name="Bartak M."/>
            <person name="Svec P."/>
            <person name="Pantucek R."/>
        </authorList>
    </citation>
    <scope>NUCLEOTIDE SEQUENCE [LARGE SCALE GENOMIC DNA]</scope>
    <source>
        <strain evidence="2 3">CCM 8693</strain>
    </source>
</reference>
<protein>
    <recommendedName>
        <fullName evidence="4">Tox-MPTase4 domain-containing protein</fullName>
    </recommendedName>
</protein>
<accession>A0ABX0M979</accession>